<dbReference type="InterPro" id="IPR057326">
    <property type="entry name" value="KR_dom"/>
</dbReference>
<dbReference type="InterPro" id="IPR013968">
    <property type="entry name" value="PKS_KR"/>
</dbReference>
<dbReference type="InterPro" id="IPR018201">
    <property type="entry name" value="Ketoacyl_synth_AS"/>
</dbReference>
<dbReference type="FunFam" id="3.30.70.250:FF:000003">
    <property type="entry name" value="Polyketide beta-ketoacyl synthase Pks3"/>
    <property type="match status" value="1"/>
</dbReference>
<dbReference type="GO" id="GO:0004312">
    <property type="term" value="F:fatty acid synthase activity"/>
    <property type="evidence" value="ECO:0007669"/>
    <property type="project" value="TreeGrafter"/>
</dbReference>
<dbReference type="KEGG" id="msho:MSHO_54650"/>
<dbReference type="InterPro" id="IPR036736">
    <property type="entry name" value="ACP-like_sf"/>
</dbReference>
<feature type="domain" description="Ketosynthase family 3 (KS3)" evidence="8">
    <location>
        <begin position="32"/>
        <end position="458"/>
    </location>
</feature>
<dbReference type="PROSITE" id="PS52004">
    <property type="entry name" value="KS3_2"/>
    <property type="match status" value="1"/>
</dbReference>
<dbReference type="Proteomes" id="UP000467164">
    <property type="component" value="Chromosome"/>
</dbReference>
<keyword evidence="2" id="KW-0597">Phosphoprotein</keyword>
<dbReference type="GO" id="GO:0004315">
    <property type="term" value="F:3-oxoacyl-[acyl-carrier-protein] synthase activity"/>
    <property type="evidence" value="ECO:0007669"/>
    <property type="project" value="InterPro"/>
</dbReference>
<keyword evidence="5" id="KW-0511">Multifunctional enzyme</keyword>
<evidence type="ECO:0000313" key="9">
    <source>
        <dbReference type="EMBL" id="BBX60120.1"/>
    </source>
</evidence>
<accession>A0A7I7LKJ3</accession>
<evidence type="ECO:0000256" key="1">
    <source>
        <dbReference type="ARBA" id="ARBA00022450"/>
    </source>
</evidence>
<feature type="compositionally biased region" description="Pro residues" evidence="6">
    <location>
        <begin position="882"/>
        <end position="895"/>
    </location>
</feature>
<dbReference type="FunFam" id="3.40.47.10:FF:000019">
    <property type="entry name" value="Polyketide synthase type I"/>
    <property type="match status" value="1"/>
</dbReference>
<evidence type="ECO:0000256" key="6">
    <source>
        <dbReference type="SAM" id="MobiDB-lite"/>
    </source>
</evidence>
<dbReference type="Pfam" id="PF02801">
    <property type="entry name" value="Ketoacyl-synt_C"/>
    <property type="match status" value="1"/>
</dbReference>
<keyword evidence="1" id="KW-0596">Phosphopantetheine</keyword>
<evidence type="ECO:0000259" key="7">
    <source>
        <dbReference type="PROSITE" id="PS50075"/>
    </source>
</evidence>
<dbReference type="GO" id="GO:0006633">
    <property type="term" value="P:fatty acid biosynthetic process"/>
    <property type="evidence" value="ECO:0007669"/>
    <property type="project" value="InterPro"/>
</dbReference>
<dbReference type="InterPro" id="IPR014043">
    <property type="entry name" value="Acyl_transferase_dom"/>
</dbReference>
<dbReference type="PANTHER" id="PTHR43775:SF37">
    <property type="entry name" value="SI:DKEY-61P9.11"/>
    <property type="match status" value="1"/>
</dbReference>
<feature type="compositionally biased region" description="Low complexity" evidence="6">
    <location>
        <begin position="909"/>
        <end position="918"/>
    </location>
</feature>
<sequence>MRSVYSRISSMTAQQRAALSEEFSRASRTTTAEPVAVVGIGCRFPGNVTGPDSFWDLLVEGGNAISGIPAERWDADDYYHPDPLTPGHMTTKWGAFVADIAGFDAEFFGITPREAASMDPQQRMLLEVTWEALEHAGIPTESLAGTRTAVMMGVYFNEYQSMLASSRENVDAYTGTGNSHSITAGRISYLLGLRGPAAAIDTACSSSLSAIHLACQSLRLRETDLALAGGVSATLRPETQIAISAWGLLSPEGRCATFDAAADGFVRGEGAGVVVLKRLTDALRDQDQILAVVRGSAVNQDGRSNGITAPNTAAQCDVIADALRSADVAPESVHYVETHGTGTQLGDPIEFEALAATYGLIKGQDGDSCALGAVKTNIGHLEAASGVAGFIKAVLAVQHGQIPPNLHFSQWNPAIDAASTRLFVPLDNIAWPSDSGPRRAAVSSFGLGGTNAHAIVEQGPELSPANRRGTDDEVTTLVVAGKTPARVAATAGMLADWMEGPGAEVALADVAHTLNHHRSQQARFGTVVARERAQAVAGLRALAANQHAPGVVNPADAPPEPGTVFVYSGRGSQWAEMGRQLLADEPAFAAAVAELEPVFVAEAGFSLHDVLDNGTELVGIEQIQLGLIGMQLTLTELWRSYGIQPDLVIGHSMGEVAAAVVAGALTPAEGLRVTAVRSRLMAPLSGQGTMALLELDVPQTEALIADYPQVTLGIYNSPRQTVISGPTDQIDELITVVRARDRFATRVNIEVAPHNPAMDALQPQMRSELADLAPRTPTIPIISTTYADLGAARESGPTFDAEHWAINMRNPVHFQQAITAAATDKHNFIEISAHPLLTQAILETLHTVQPGSKYTSLGTLQRDSDDTIVFRTNLNTVRTAPPQTPHPPEPHPQIPTTPWHHTHHWIDNAASSSPALSRSESRDGTGAALDTRWSPESGSLLDEWSHKVVWAAQSLPDTPSAQTAVNGRWLVLGNADLAAELGRGADVLDSDSEPAALARALSDVDYVLYAPPVPADPLDVGEAYQLFHQVRRLATAMIANGSPAKLLIATRNSQPIAEGDPANPSHGVLWGLGRTITLEHPEIWGAIIDFDNSVPAQVVARQVLDEADATDSEDQVVYRSGVRHVPRLRRHSLAAQPVALDAGASQLVIGATGNIGPHLINQLAEMGAKTIVAVSRNPGQRLQKLAENLGAEGVNLVIAAADATDEAAMTALFDRFGADLPPLEGIYLAAFAGQPVLLTEMTNDDVTAMFAPKLDAAALLHRLSLKVPVRHFVLFSSISGLIGSRWLAHYTATSGYLDALAYARRVMGLPATTVNWGLWKSLADAEHDASQVSLGSGLVPMQDDVAIGALPLVMSQAAGVHSVVVAADWPLLAAAYRTRGSLRIVDDVLPVSDETTVLESEFRVALRNCAPERRHDMLHDQVAMLAANVMGLHAGESLDPSTGFFQLGMDSLMSVTLQRALSDSLGEFLPPSVVFDYPTVYSLTDYLATILPELETDDESTADVYDELTEAELLEQLSQRLRGT</sequence>
<dbReference type="Pfam" id="PF00109">
    <property type="entry name" value="ketoacyl-synt"/>
    <property type="match status" value="1"/>
</dbReference>
<keyword evidence="10" id="KW-1185">Reference proteome</keyword>
<dbReference type="InterPro" id="IPR009081">
    <property type="entry name" value="PP-bd_ACP"/>
</dbReference>
<dbReference type="Pfam" id="PF00698">
    <property type="entry name" value="Acyl_transf_1"/>
    <property type="match status" value="1"/>
</dbReference>
<dbReference type="RefSeq" id="WP_198965914.1">
    <property type="nucleotide sequence ID" value="NZ_AP022572.1"/>
</dbReference>
<dbReference type="SMART" id="SM00823">
    <property type="entry name" value="PKS_PP"/>
    <property type="match status" value="1"/>
</dbReference>
<dbReference type="SUPFAM" id="SSF47336">
    <property type="entry name" value="ACP-like"/>
    <property type="match status" value="1"/>
</dbReference>
<dbReference type="CDD" id="cd00833">
    <property type="entry name" value="PKS"/>
    <property type="match status" value="1"/>
</dbReference>
<keyword evidence="4" id="KW-0521">NADP</keyword>
<dbReference type="GO" id="GO:0031177">
    <property type="term" value="F:phosphopantetheine binding"/>
    <property type="evidence" value="ECO:0007669"/>
    <property type="project" value="InterPro"/>
</dbReference>
<organism evidence="9 10">
    <name type="scientific">Mycobacterium shottsii</name>
    <dbReference type="NCBI Taxonomy" id="133549"/>
    <lineage>
        <taxon>Bacteria</taxon>
        <taxon>Bacillati</taxon>
        <taxon>Actinomycetota</taxon>
        <taxon>Actinomycetes</taxon>
        <taxon>Mycobacteriales</taxon>
        <taxon>Mycobacteriaceae</taxon>
        <taxon>Mycobacterium</taxon>
        <taxon>Mycobacterium ulcerans group</taxon>
    </lineage>
</organism>
<dbReference type="SUPFAM" id="SSF53901">
    <property type="entry name" value="Thiolase-like"/>
    <property type="match status" value="1"/>
</dbReference>
<dbReference type="InterPro" id="IPR016039">
    <property type="entry name" value="Thiolase-like"/>
</dbReference>
<evidence type="ECO:0000256" key="2">
    <source>
        <dbReference type="ARBA" id="ARBA00022553"/>
    </source>
</evidence>
<evidence type="ECO:0000256" key="4">
    <source>
        <dbReference type="ARBA" id="ARBA00022857"/>
    </source>
</evidence>
<protein>
    <submittedName>
        <fullName evidence="9">Phthiocerol/phenolphthiocerol synthesis polyketide synthase type I PpsB</fullName>
    </submittedName>
</protein>
<dbReference type="PANTHER" id="PTHR43775">
    <property type="entry name" value="FATTY ACID SYNTHASE"/>
    <property type="match status" value="1"/>
</dbReference>
<dbReference type="Pfam" id="PF00550">
    <property type="entry name" value="PP-binding"/>
    <property type="match status" value="1"/>
</dbReference>
<evidence type="ECO:0000256" key="5">
    <source>
        <dbReference type="ARBA" id="ARBA00023268"/>
    </source>
</evidence>
<name>A0A7I7LKJ3_9MYCO</name>
<dbReference type="PROSITE" id="PS50075">
    <property type="entry name" value="CARRIER"/>
    <property type="match status" value="1"/>
</dbReference>
<keyword evidence="3" id="KW-0808">Transferase</keyword>
<dbReference type="Gene3D" id="3.40.366.10">
    <property type="entry name" value="Malonyl-Coenzyme A Acyl Carrier Protein, domain 2"/>
    <property type="match status" value="1"/>
</dbReference>
<dbReference type="EMBL" id="AP022572">
    <property type="protein sequence ID" value="BBX60120.1"/>
    <property type="molecule type" value="Genomic_DNA"/>
</dbReference>
<dbReference type="Gene3D" id="3.30.70.250">
    <property type="entry name" value="Malonyl-CoA ACP transacylase, ACP-binding"/>
    <property type="match status" value="1"/>
</dbReference>
<dbReference type="InterPro" id="IPR050091">
    <property type="entry name" value="PKS_NRPS_Biosynth_Enz"/>
</dbReference>
<dbReference type="SUPFAM" id="SSF52151">
    <property type="entry name" value="FabD/lysophospholipase-like"/>
    <property type="match status" value="1"/>
</dbReference>
<evidence type="ECO:0000313" key="10">
    <source>
        <dbReference type="Proteomes" id="UP000467164"/>
    </source>
</evidence>
<feature type="domain" description="Carrier" evidence="7">
    <location>
        <begin position="1416"/>
        <end position="1491"/>
    </location>
</feature>
<dbReference type="InterPro" id="IPR016035">
    <property type="entry name" value="Acyl_Trfase/lysoPLipase"/>
</dbReference>
<dbReference type="SUPFAM" id="SSF51735">
    <property type="entry name" value="NAD(P)-binding Rossmann-fold domains"/>
    <property type="match status" value="2"/>
</dbReference>
<dbReference type="SMART" id="SM01294">
    <property type="entry name" value="PKS_PP_betabranch"/>
    <property type="match status" value="1"/>
</dbReference>
<dbReference type="SMART" id="SM00827">
    <property type="entry name" value="PKS_AT"/>
    <property type="match status" value="1"/>
</dbReference>
<dbReference type="Gene3D" id="3.40.50.720">
    <property type="entry name" value="NAD(P)-binding Rossmann-like Domain"/>
    <property type="match status" value="1"/>
</dbReference>
<dbReference type="Gene3D" id="1.10.1200.10">
    <property type="entry name" value="ACP-like"/>
    <property type="match status" value="1"/>
</dbReference>
<dbReference type="SMART" id="SM00822">
    <property type="entry name" value="PKS_KR"/>
    <property type="match status" value="1"/>
</dbReference>
<dbReference type="InterPro" id="IPR036291">
    <property type="entry name" value="NAD(P)-bd_dom_sf"/>
</dbReference>
<dbReference type="InterPro" id="IPR001227">
    <property type="entry name" value="Ac_transferase_dom_sf"/>
</dbReference>
<dbReference type="InterPro" id="IPR014030">
    <property type="entry name" value="Ketoacyl_synth_N"/>
</dbReference>
<evidence type="ECO:0000259" key="8">
    <source>
        <dbReference type="PROSITE" id="PS52004"/>
    </source>
</evidence>
<feature type="region of interest" description="Disordered" evidence="6">
    <location>
        <begin position="877"/>
        <end position="934"/>
    </location>
</feature>
<dbReference type="Pfam" id="PF08659">
    <property type="entry name" value="KR"/>
    <property type="match status" value="1"/>
</dbReference>
<dbReference type="SMART" id="SM00825">
    <property type="entry name" value="PKS_KS"/>
    <property type="match status" value="1"/>
</dbReference>
<dbReference type="Pfam" id="PF16197">
    <property type="entry name" value="KAsynt_C_assoc"/>
    <property type="match status" value="1"/>
</dbReference>
<gene>
    <name evidence="9" type="primary">ppsB</name>
    <name evidence="9" type="ORF">MSHO_54650</name>
</gene>
<dbReference type="InterPro" id="IPR020806">
    <property type="entry name" value="PKS_PP-bd"/>
</dbReference>
<reference evidence="9 10" key="1">
    <citation type="journal article" date="2019" name="Emerg. Microbes Infect.">
        <title>Comprehensive subspecies identification of 175 nontuberculous mycobacteria species based on 7547 genomic profiles.</title>
        <authorList>
            <person name="Matsumoto Y."/>
            <person name="Kinjo T."/>
            <person name="Motooka D."/>
            <person name="Nabeya D."/>
            <person name="Jung N."/>
            <person name="Uechi K."/>
            <person name="Horii T."/>
            <person name="Iida T."/>
            <person name="Fujita J."/>
            <person name="Nakamura S."/>
        </authorList>
    </citation>
    <scope>NUCLEOTIDE SEQUENCE [LARGE SCALE GENOMIC DNA]</scope>
    <source>
        <strain evidence="9 10">JCM 12657</strain>
    </source>
</reference>
<dbReference type="Gene3D" id="3.40.47.10">
    <property type="match status" value="1"/>
</dbReference>
<evidence type="ECO:0000256" key="3">
    <source>
        <dbReference type="ARBA" id="ARBA00022679"/>
    </source>
</evidence>
<proteinExistence type="predicted"/>
<dbReference type="InterPro" id="IPR016036">
    <property type="entry name" value="Malonyl_transacylase_ACP-bd"/>
</dbReference>
<dbReference type="InterPro" id="IPR032821">
    <property type="entry name" value="PKS_assoc"/>
</dbReference>
<dbReference type="PROSITE" id="PS00606">
    <property type="entry name" value="KS3_1"/>
    <property type="match status" value="1"/>
</dbReference>
<dbReference type="InterPro" id="IPR020841">
    <property type="entry name" value="PKS_Beta-ketoAc_synthase_dom"/>
</dbReference>
<dbReference type="CDD" id="cd05274">
    <property type="entry name" value="KR_FAS_SDR_x"/>
    <property type="match status" value="1"/>
</dbReference>
<dbReference type="InterPro" id="IPR014031">
    <property type="entry name" value="Ketoacyl_synth_C"/>
</dbReference>
<dbReference type="SUPFAM" id="SSF55048">
    <property type="entry name" value="Probable ACP-binding domain of malonyl-CoA ACP transacylase"/>
    <property type="match status" value="1"/>
</dbReference>